<comment type="caution">
    <text evidence="4">The sequence shown here is derived from an EMBL/GenBank/DDBJ whole genome shotgun (WGS) entry which is preliminary data.</text>
</comment>
<gene>
    <name evidence="4" type="ORF">CKO13_07325</name>
</gene>
<dbReference type="PANTHER" id="PTHR10655">
    <property type="entry name" value="LYSOPHOSPHOLIPASE-RELATED"/>
    <property type="match status" value="1"/>
</dbReference>
<dbReference type="RefSeq" id="WP_200258896.1">
    <property type="nucleotide sequence ID" value="NZ_NRSH01000071.1"/>
</dbReference>
<keyword evidence="2" id="KW-0378">Hydrolase</keyword>
<reference evidence="4 5" key="1">
    <citation type="journal article" date="2020" name="Microorganisms">
        <title>Osmotic Adaptation and Compatible Solute Biosynthesis of Phototrophic Bacteria as Revealed from Genome Analyses.</title>
        <authorList>
            <person name="Imhoff J.F."/>
            <person name="Rahn T."/>
            <person name="Kunzel S."/>
            <person name="Keller A."/>
            <person name="Neulinger S.C."/>
        </authorList>
    </citation>
    <scope>NUCLEOTIDE SEQUENCE [LARGE SCALE GENOMIC DNA]</scope>
    <source>
        <strain evidence="4 5">DSM 15116</strain>
    </source>
</reference>
<proteinExistence type="inferred from homology"/>
<dbReference type="InterPro" id="IPR029058">
    <property type="entry name" value="AB_hydrolase_fold"/>
</dbReference>
<dbReference type="PANTHER" id="PTHR10655:SF17">
    <property type="entry name" value="LYSOPHOSPHOLIPASE-LIKE PROTEIN 1"/>
    <property type="match status" value="1"/>
</dbReference>
<keyword evidence="5" id="KW-1185">Reference proteome</keyword>
<dbReference type="EMBL" id="NRSH01000071">
    <property type="protein sequence ID" value="MBK1726831.1"/>
    <property type="molecule type" value="Genomic_DNA"/>
</dbReference>
<dbReference type="Pfam" id="PF02230">
    <property type="entry name" value="Abhydrolase_2"/>
    <property type="match status" value="1"/>
</dbReference>
<protein>
    <submittedName>
        <fullName evidence="4">Carboxylesterase</fullName>
    </submittedName>
</protein>
<dbReference type="Gene3D" id="3.40.50.1820">
    <property type="entry name" value="alpha/beta hydrolase"/>
    <property type="match status" value="1"/>
</dbReference>
<sequence length="222" mass="23796">MSDAQHLECVERATAEPITASVVWLHGLGADGHDFEPLVDELRRTAPIGVRFVFPHAPAQPVTVNGGMTLPAWYDILGLGKQIQEDEAGLETARGHVEALLRRERERGVPAERIVLAGFSQGAATALYTAAQAQPAPAGVIALSGWLPPATPLEAATARPPMLLAHGTQDPIVPLELGRDARQRLEQAGFPVAWHEFPMEHAVCLPEIQQVDEWLSGLLGAG</sequence>
<evidence type="ECO:0000259" key="3">
    <source>
        <dbReference type="Pfam" id="PF02230"/>
    </source>
</evidence>
<evidence type="ECO:0000313" key="4">
    <source>
        <dbReference type="EMBL" id="MBK1726831.1"/>
    </source>
</evidence>
<comment type="similarity">
    <text evidence="1">Belongs to the AB hydrolase superfamily. AB hydrolase 2 family.</text>
</comment>
<organism evidence="4 5">
    <name type="scientific">Halorhodospira neutriphila</name>
    <dbReference type="NCBI Taxonomy" id="168379"/>
    <lineage>
        <taxon>Bacteria</taxon>
        <taxon>Pseudomonadati</taxon>
        <taxon>Pseudomonadota</taxon>
        <taxon>Gammaproteobacteria</taxon>
        <taxon>Chromatiales</taxon>
        <taxon>Ectothiorhodospiraceae</taxon>
        <taxon>Halorhodospira</taxon>
    </lineage>
</organism>
<feature type="domain" description="Phospholipase/carboxylesterase/thioesterase" evidence="3">
    <location>
        <begin position="14"/>
        <end position="216"/>
    </location>
</feature>
<accession>A0ABS1E508</accession>
<evidence type="ECO:0000313" key="5">
    <source>
        <dbReference type="Proteomes" id="UP000738126"/>
    </source>
</evidence>
<dbReference type="Proteomes" id="UP000738126">
    <property type="component" value="Unassembled WGS sequence"/>
</dbReference>
<evidence type="ECO:0000256" key="1">
    <source>
        <dbReference type="ARBA" id="ARBA00006499"/>
    </source>
</evidence>
<dbReference type="InterPro" id="IPR003140">
    <property type="entry name" value="PLipase/COase/thioEstase"/>
</dbReference>
<dbReference type="InterPro" id="IPR050565">
    <property type="entry name" value="LYPA1-2/EST-like"/>
</dbReference>
<name>A0ABS1E508_9GAMM</name>
<dbReference type="SUPFAM" id="SSF53474">
    <property type="entry name" value="alpha/beta-Hydrolases"/>
    <property type="match status" value="1"/>
</dbReference>
<evidence type="ECO:0000256" key="2">
    <source>
        <dbReference type="ARBA" id="ARBA00022801"/>
    </source>
</evidence>